<dbReference type="Gene3D" id="3.30.70.270">
    <property type="match status" value="1"/>
</dbReference>
<evidence type="ECO:0000313" key="6">
    <source>
        <dbReference type="EMBL" id="MBB6544253.1"/>
    </source>
</evidence>
<dbReference type="SMART" id="SM00267">
    <property type="entry name" value="GGDEF"/>
    <property type="match status" value="1"/>
</dbReference>
<dbReference type="PANTHER" id="PTHR44757">
    <property type="entry name" value="DIGUANYLATE CYCLASE DGCP"/>
    <property type="match status" value="1"/>
</dbReference>
<feature type="domain" description="EAL" evidence="4">
    <location>
        <begin position="548"/>
        <end position="802"/>
    </location>
</feature>
<feature type="domain" description="GGDEF" evidence="5">
    <location>
        <begin position="406"/>
        <end position="539"/>
    </location>
</feature>
<sequence>MKKMFVSVPTKLLILVITALMLLSAGISVMSLSRLNQEFKQYQTETLKQGLAQFKIHSDISREKFRLWQEAFVDLVNIKEEQGFSKLSNSLAAQYDAMQFNLNVKNTWLASSKQTLLFKSNELPDYVADSIAIAMVDEKPVYQIYCQQMCEQIIVLPILNYDGEVAYLAMTVSLVDIIYAINQAIKSEVAVVNFPNDIAATMNQVNKVTASDTQLLETLFNMHQQSSITSVDKVKYEGVQLDSNEKSYLINLMPLYVGGEQQYFIALIDDVTQLKEGYTEYRLQFLLSSLIIFISLAFFVYFVASPFTNRILTLSSALPLLASKQFEQFRGIKLKHPRIFADELDVVATAATELSFELEQLNIEVEQKTKELENIAMYDILTGLPNRNMLNYQLRKVVANIARYQRGVAVLFLDLDDFKKVNDSHGHGEGDKLLIEAANRVRLSIRNIDVACRFGGDEFVVILGHIEDVDDAIAVAEEILERFKAPIKVGSSIFYVSTSIGIAYSKDETIKPEQLISHSDIAMYEAKDAGGAQYHVYHDDMYQRVAQRVMLESEVRQALAKNQFSLSLQPQLSAQDKKLYGLEALLRWHHPERGMVSPDDFIPIIEKSEHMIELGYWVIRRCFELSKELRNKGYKDVRIAINLSAGQFSDINLPQYLSTLLAEFVLPANSFELELTEQTLVTDIEKAIDTMNNLKALGFTFAIDDFGTGYSSLAYLKRMPVDVIKIDKSFVFGMLENHADYQIIMSTIAMVKNLGLLVVAEGVESSAQLRSLTENECDIIQGYYFAKPVPEVELFAFLDSHIDEGHWKTKAHH</sequence>
<comment type="caution">
    <text evidence="6">The sequence shown here is derived from an EMBL/GenBank/DDBJ whole genome shotgun (WGS) entry which is preliminary data.</text>
</comment>
<dbReference type="Proteomes" id="UP000537141">
    <property type="component" value="Unassembled WGS sequence"/>
</dbReference>
<keyword evidence="7" id="KW-1185">Reference proteome</keyword>
<dbReference type="NCBIfam" id="TIGR00254">
    <property type="entry name" value="GGDEF"/>
    <property type="match status" value="1"/>
</dbReference>
<dbReference type="SUPFAM" id="SSF141868">
    <property type="entry name" value="EAL domain-like"/>
    <property type="match status" value="1"/>
</dbReference>
<dbReference type="PANTHER" id="PTHR44757:SF2">
    <property type="entry name" value="BIOFILM ARCHITECTURE MAINTENANCE PROTEIN MBAA"/>
    <property type="match status" value="1"/>
</dbReference>
<comment type="cofactor">
    <cofactor evidence="1">
        <name>Mg(2+)</name>
        <dbReference type="ChEBI" id="CHEBI:18420"/>
    </cofactor>
</comment>
<dbReference type="RefSeq" id="WP_184425199.1">
    <property type="nucleotide sequence ID" value="NZ_AP027362.1"/>
</dbReference>
<dbReference type="InterPro" id="IPR043128">
    <property type="entry name" value="Rev_trsase/Diguanyl_cyclase"/>
</dbReference>
<dbReference type="GO" id="GO:0003824">
    <property type="term" value="F:catalytic activity"/>
    <property type="evidence" value="ECO:0007669"/>
    <property type="project" value="UniProtKB-ARBA"/>
</dbReference>
<feature type="coiled-coil region" evidence="2">
    <location>
        <begin position="351"/>
        <end position="378"/>
    </location>
</feature>
<dbReference type="AlphaFoldDB" id="A0A7X0NIZ2"/>
<gene>
    <name evidence="6" type="ORF">HNQ55_002782</name>
</gene>
<keyword evidence="3" id="KW-0812">Transmembrane</keyword>
<dbReference type="PROSITE" id="PS50883">
    <property type="entry name" value="EAL"/>
    <property type="match status" value="1"/>
</dbReference>
<dbReference type="InterPro" id="IPR029787">
    <property type="entry name" value="Nucleotide_cyclase"/>
</dbReference>
<dbReference type="Pfam" id="PF14827">
    <property type="entry name" value="dCache_3"/>
    <property type="match status" value="1"/>
</dbReference>
<dbReference type="InterPro" id="IPR052155">
    <property type="entry name" value="Biofilm_reg_signaling"/>
</dbReference>
<evidence type="ECO:0000256" key="1">
    <source>
        <dbReference type="ARBA" id="ARBA00001946"/>
    </source>
</evidence>
<dbReference type="CDD" id="cd01949">
    <property type="entry name" value="GGDEF"/>
    <property type="match status" value="1"/>
</dbReference>
<dbReference type="InterPro" id="IPR029150">
    <property type="entry name" value="dCache_3"/>
</dbReference>
<dbReference type="Pfam" id="PF00563">
    <property type="entry name" value="EAL"/>
    <property type="match status" value="1"/>
</dbReference>
<dbReference type="PROSITE" id="PS50887">
    <property type="entry name" value="GGDEF"/>
    <property type="match status" value="1"/>
</dbReference>
<evidence type="ECO:0000256" key="2">
    <source>
        <dbReference type="SAM" id="Coils"/>
    </source>
</evidence>
<accession>A0A7X0NIZ2</accession>
<evidence type="ECO:0000256" key="3">
    <source>
        <dbReference type="SAM" id="Phobius"/>
    </source>
</evidence>
<feature type="transmembrane region" description="Helical" evidence="3">
    <location>
        <begin position="285"/>
        <end position="304"/>
    </location>
</feature>
<dbReference type="EMBL" id="JACHHU010000026">
    <property type="protein sequence ID" value="MBB6544253.1"/>
    <property type="molecule type" value="Genomic_DNA"/>
</dbReference>
<dbReference type="InterPro" id="IPR001633">
    <property type="entry name" value="EAL_dom"/>
</dbReference>
<proteinExistence type="predicted"/>
<keyword evidence="3" id="KW-1133">Transmembrane helix</keyword>
<reference evidence="6 7" key="1">
    <citation type="submission" date="2020-08" db="EMBL/GenBank/DDBJ databases">
        <title>Genomic Encyclopedia of Type Strains, Phase IV (KMG-IV): sequencing the most valuable type-strain genomes for metagenomic binning, comparative biology and taxonomic classification.</title>
        <authorList>
            <person name="Goeker M."/>
        </authorList>
    </citation>
    <scope>NUCLEOTIDE SEQUENCE [LARGE SCALE GENOMIC DNA]</scope>
    <source>
        <strain evidence="6 7">DSM 26287</strain>
    </source>
</reference>
<dbReference type="SMART" id="SM00052">
    <property type="entry name" value="EAL"/>
    <property type="match status" value="1"/>
</dbReference>
<evidence type="ECO:0000259" key="4">
    <source>
        <dbReference type="PROSITE" id="PS50883"/>
    </source>
</evidence>
<dbReference type="CDD" id="cd01948">
    <property type="entry name" value="EAL"/>
    <property type="match status" value="1"/>
</dbReference>
<evidence type="ECO:0000259" key="5">
    <source>
        <dbReference type="PROSITE" id="PS50887"/>
    </source>
</evidence>
<organism evidence="6 7">
    <name type="scientific">Thalassotalea piscium</name>
    <dbReference type="NCBI Taxonomy" id="1230533"/>
    <lineage>
        <taxon>Bacteria</taxon>
        <taxon>Pseudomonadati</taxon>
        <taxon>Pseudomonadota</taxon>
        <taxon>Gammaproteobacteria</taxon>
        <taxon>Alteromonadales</taxon>
        <taxon>Colwelliaceae</taxon>
        <taxon>Thalassotalea</taxon>
    </lineage>
</organism>
<name>A0A7X0NIZ2_9GAMM</name>
<dbReference type="FunFam" id="3.30.70.270:FF:000001">
    <property type="entry name" value="Diguanylate cyclase domain protein"/>
    <property type="match status" value="1"/>
</dbReference>
<dbReference type="InterPro" id="IPR000160">
    <property type="entry name" value="GGDEF_dom"/>
</dbReference>
<keyword evidence="3" id="KW-0472">Membrane</keyword>
<feature type="transmembrane region" description="Helical" evidence="3">
    <location>
        <begin position="12"/>
        <end position="32"/>
    </location>
</feature>
<dbReference type="Gene3D" id="3.20.20.450">
    <property type="entry name" value="EAL domain"/>
    <property type="match status" value="1"/>
</dbReference>
<dbReference type="InterPro" id="IPR035919">
    <property type="entry name" value="EAL_sf"/>
</dbReference>
<dbReference type="SUPFAM" id="SSF55073">
    <property type="entry name" value="Nucleotide cyclase"/>
    <property type="match status" value="1"/>
</dbReference>
<dbReference type="Pfam" id="PF00990">
    <property type="entry name" value="GGDEF"/>
    <property type="match status" value="1"/>
</dbReference>
<evidence type="ECO:0000313" key="7">
    <source>
        <dbReference type="Proteomes" id="UP000537141"/>
    </source>
</evidence>
<protein>
    <submittedName>
        <fullName evidence="6">Diguanylate cyclase (GGDEF)-like protein</fullName>
    </submittedName>
</protein>
<keyword evidence="2" id="KW-0175">Coiled coil</keyword>